<dbReference type="EMBL" id="PYLO01000004">
    <property type="protein sequence ID" value="PST36510.1"/>
    <property type="molecule type" value="Genomic_DNA"/>
</dbReference>
<keyword evidence="1" id="KW-0238">DNA-binding</keyword>
<organism evidence="3 4">
    <name type="scientific">Clostridium fessum</name>
    <dbReference type="NCBI Taxonomy" id="2126740"/>
    <lineage>
        <taxon>Bacteria</taxon>
        <taxon>Bacillati</taxon>
        <taxon>Bacillota</taxon>
        <taxon>Clostridia</taxon>
        <taxon>Eubacteriales</taxon>
        <taxon>Clostridiaceae</taxon>
        <taxon>Clostridium</taxon>
    </lineage>
</organism>
<dbReference type="GO" id="GO:0003700">
    <property type="term" value="F:DNA-binding transcription factor activity"/>
    <property type="evidence" value="ECO:0007669"/>
    <property type="project" value="TreeGrafter"/>
</dbReference>
<dbReference type="Proteomes" id="UP000241048">
    <property type="component" value="Unassembled WGS sequence"/>
</dbReference>
<dbReference type="InterPro" id="IPR010982">
    <property type="entry name" value="Lambda_DNA-bd_dom_sf"/>
</dbReference>
<dbReference type="Pfam" id="PF12844">
    <property type="entry name" value="HTH_19"/>
    <property type="match status" value="1"/>
</dbReference>
<dbReference type="GO" id="GO:0003677">
    <property type="term" value="F:DNA binding"/>
    <property type="evidence" value="ECO:0007669"/>
    <property type="project" value="UniProtKB-KW"/>
</dbReference>
<dbReference type="SUPFAM" id="SSF47413">
    <property type="entry name" value="lambda repressor-like DNA-binding domains"/>
    <property type="match status" value="1"/>
</dbReference>
<feature type="domain" description="HTH cro/C1-type" evidence="2">
    <location>
        <begin position="9"/>
        <end position="64"/>
    </location>
</feature>
<dbReference type="Gene3D" id="1.10.260.40">
    <property type="entry name" value="lambda repressor-like DNA-binding domains"/>
    <property type="match status" value="1"/>
</dbReference>
<reference evidence="3 4" key="1">
    <citation type="submission" date="2018-03" db="EMBL/GenBank/DDBJ databases">
        <title>Lachnoclostridium SNUG30386 gen.nov., sp.nov., isolated from human faeces.</title>
        <authorList>
            <person name="Seo B."/>
            <person name="Jeon K."/>
            <person name="Ko G."/>
        </authorList>
    </citation>
    <scope>NUCLEOTIDE SEQUENCE [LARGE SCALE GENOMIC DNA]</scope>
    <source>
        <strain evidence="3 4">SNUG30386</strain>
    </source>
</reference>
<name>A0A2T3FML0_9CLOT</name>
<dbReference type="PANTHER" id="PTHR46797:SF1">
    <property type="entry name" value="METHYLPHOSPHONATE SYNTHASE"/>
    <property type="match status" value="1"/>
</dbReference>
<evidence type="ECO:0000313" key="3">
    <source>
        <dbReference type="EMBL" id="PST36510.1"/>
    </source>
</evidence>
<sequence>MELSIQERLKDLRVERGLTLEQLAEQTHLSKSALGSYEGDNFKDISHYALIELAKFYEVTVDYLLGRSQTKNHPNADLADLRLSDDMIELLKSGLIDNSLLCELAVHPDFPRLMADLEIYVNGIADKQVQSANAIVDAVSATIMKQHNPGLSDPQLRQLIAAHIDDDSFCRYVIQQDINKIALDLREAHKDDFFSVPEDNPLEDFLQTVDEAASPDSDPEQAALAFICKRLKLNLKKLSEEEKKWLKKIAQKSDLLKNPNPQRGKSKISTEKRCLDVL</sequence>
<dbReference type="GO" id="GO:0005829">
    <property type="term" value="C:cytosol"/>
    <property type="evidence" value="ECO:0007669"/>
    <property type="project" value="TreeGrafter"/>
</dbReference>
<accession>A0A2T3FML0</accession>
<gene>
    <name evidence="3" type="ORF">C7U56_12030</name>
</gene>
<keyword evidence="4" id="KW-1185">Reference proteome</keyword>
<dbReference type="CDD" id="cd00093">
    <property type="entry name" value="HTH_XRE"/>
    <property type="match status" value="1"/>
</dbReference>
<dbReference type="InterPro" id="IPR001387">
    <property type="entry name" value="Cro/C1-type_HTH"/>
</dbReference>
<dbReference type="PANTHER" id="PTHR46797">
    <property type="entry name" value="HTH-TYPE TRANSCRIPTIONAL REGULATOR"/>
    <property type="match status" value="1"/>
</dbReference>
<dbReference type="RefSeq" id="WP_107001414.1">
    <property type="nucleotide sequence ID" value="NZ_PYLO01000004.1"/>
</dbReference>
<proteinExistence type="predicted"/>
<dbReference type="SMART" id="SM00530">
    <property type="entry name" value="HTH_XRE"/>
    <property type="match status" value="1"/>
</dbReference>
<protein>
    <submittedName>
        <fullName evidence="3">Transcriptional regulator</fullName>
    </submittedName>
</protein>
<evidence type="ECO:0000259" key="2">
    <source>
        <dbReference type="PROSITE" id="PS50943"/>
    </source>
</evidence>
<dbReference type="PROSITE" id="PS50943">
    <property type="entry name" value="HTH_CROC1"/>
    <property type="match status" value="1"/>
</dbReference>
<evidence type="ECO:0000313" key="4">
    <source>
        <dbReference type="Proteomes" id="UP000241048"/>
    </source>
</evidence>
<evidence type="ECO:0000256" key="1">
    <source>
        <dbReference type="ARBA" id="ARBA00023125"/>
    </source>
</evidence>
<dbReference type="AlphaFoldDB" id="A0A2T3FML0"/>
<dbReference type="InterPro" id="IPR050807">
    <property type="entry name" value="TransReg_Diox_bact_type"/>
</dbReference>
<comment type="caution">
    <text evidence="3">The sequence shown here is derived from an EMBL/GenBank/DDBJ whole genome shotgun (WGS) entry which is preliminary data.</text>
</comment>